<organism evidence="11 12">
    <name type="scientific">Rhizobium meliloti</name>
    <name type="common">Ensifer meliloti</name>
    <name type="synonym">Sinorhizobium meliloti</name>
    <dbReference type="NCBI Taxonomy" id="382"/>
    <lineage>
        <taxon>Bacteria</taxon>
        <taxon>Pseudomonadati</taxon>
        <taxon>Pseudomonadota</taxon>
        <taxon>Alphaproteobacteria</taxon>
        <taxon>Hyphomicrobiales</taxon>
        <taxon>Rhizobiaceae</taxon>
        <taxon>Sinorhizobium/Ensifer group</taxon>
        <taxon>Sinorhizobium</taxon>
    </lineage>
</organism>
<evidence type="ECO:0000256" key="3">
    <source>
        <dbReference type="ARBA" id="ARBA00012856"/>
    </source>
</evidence>
<reference evidence="11 12" key="1">
    <citation type="submission" date="2017-06" db="EMBL/GenBank/DDBJ databases">
        <title>Ensifer strains isolated from leguminous trees and herbs display diverse denitrification phenotypes with some acting as strong N2O sinks.</title>
        <authorList>
            <person name="Woliy K."/>
            <person name="Mania D."/>
            <person name="Bakken L.R."/>
            <person name="Frostegard A."/>
        </authorList>
    </citation>
    <scope>NUCLEOTIDE SEQUENCE [LARGE SCALE GENOMIC DNA]</scope>
    <source>
        <strain evidence="11 12">AC50a</strain>
    </source>
</reference>
<evidence type="ECO:0000313" key="11">
    <source>
        <dbReference type="EMBL" id="PJR15136.1"/>
    </source>
</evidence>
<keyword evidence="5 8" id="KW-0521">NADP</keyword>
<comment type="pathway">
    <text evidence="1 8">Cofactor biosynthesis; tetrahydrofolate biosynthesis; 5,6,7,8-tetrahydrofolate from 7,8-dihydrofolate: step 1/1.</text>
</comment>
<evidence type="ECO:0000256" key="8">
    <source>
        <dbReference type="PIRNR" id="PIRNR000194"/>
    </source>
</evidence>
<dbReference type="PANTHER" id="PTHR48069">
    <property type="entry name" value="DIHYDROFOLATE REDUCTASE"/>
    <property type="match status" value="1"/>
</dbReference>
<dbReference type="InterPro" id="IPR017925">
    <property type="entry name" value="DHFR_CS"/>
</dbReference>
<dbReference type="InterPro" id="IPR001796">
    <property type="entry name" value="DHFR_dom"/>
</dbReference>
<dbReference type="RefSeq" id="WP_100671659.1">
    <property type="nucleotide sequence ID" value="NZ_JBKOIJ010000001.1"/>
</dbReference>
<dbReference type="FunFam" id="3.40.430.10:FF:000001">
    <property type="entry name" value="Dihydrofolate reductase"/>
    <property type="match status" value="1"/>
</dbReference>
<accession>A0A2J0Z3L0</accession>
<dbReference type="EMBL" id="NJGD01000004">
    <property type="protein sequence ID" value="PJR15136.1"/>
    <property type="molecule type" value="Genomic_DNA"/>
</dbReference>
<proteinExistence type="inferred from homology"/>
<dbReference type="GO" id="GO:0070401">
    <property type="term" value="F:NADP+ binding"/>
    <property type="evidence" value="ECO:0007669"/>
    <property type="project" value="UniProtKB-ARBA"/>
</dbReference>
<dbReference type="Proteomes" id="UP000231987">
    <property type="component" value="Unassembled WGS sequence"/>
</dbReference>
<feature type="domain" description="DHFR" evidence="10">
    <location>
        <begin position="13"/>
        <end position="177"/>
    </location>
</feature>
<keyword evidence="11" id="KW-0418">Kinase</keyword>
<dbReference type="InterPro" id="IPR012259">
    <property type="entry name" value="DHFR"/>
</dbReference>
<dbReference type="GO" id="GO:0046655">
    <property type="term" value="P:folic acid metabolic process"/>
    <property type="evidence" value="ECO:0007669"/>
    <property type="project" value="TreeGrafter"/>
</dbReference>
<keyword evidence="4 8" id="KW-0554">One-carbon metabolism</keyword>
<dbReference type="SUPFAM" id="SSF53597">
    <property type="entry name" value="Dihydrofolate reductase-like"/>
    <property type="match status" value="1"/>
</dbReference>
<gene>
    <name evidence="11" type="ORF">CEJ86_10405</name>
</gene>
<evidence type="ECO:0000256" key="2">
    <source>
        <dbReference type="ARBA" id="ARBA00009539"/>
    </source>
</evidence>
<evidence type="ECO:0000256" key="6">
    <source>
        <dbReference type="ARBA" id="ARBA00023002"/>
    </source>
</evidence>
<keyword evidence="6 8" id="KW-0560">Oxidoreductase</keyword>
<dbReference type="GO" id="GO:0005829">
    <property type="term" value="C:cytosol"/>
    <property type="evidence" value="ECO:0007669"/>
    <property type="project" value="TreeGrafter"/>
</dbReference>
<dbReference type="InterPro" id="IPR024072">
    <property type="entry name" value="DHFR-like_dom_sf"/>
</dbReference>
<dbReference type="EC" id="1.5.1.3" evidence="3 8"/>
<dbReference type="PROSITE" id="PS51330">
    <property type="entry name" value="DHFR_2"/>
    <property type="match status" value="1"/>
</dbReference>
<evidence type="ECO:0000259" key="10">
    <source>
        <dbReference type="PROSITE" id="PS51330"/>
    </source>
</evidence>
<evidence type="ECO:0000313" key="12">
    <source>
        <dbReference type="Proteomes" id="UP000231987"/>
    </source>
</evidence>
<evidence type="ECO:0000256" key="5">
    <source>
        <dbReference type="ARBA" id="ARBA00022857"/>
    </source>
</evidence>
<dbReference type="CDD" id="cd00209">
    <property type="entry name" value="DHFR"/>
    <property type="match status" value="1"/>
</dbReference>
<dbReference type="PROSITE" id="PS00075">
    <property type="entry name" value="DHFR_1"/>
    <property type="match status" value="1"/>
</dbReference>
<dbReference type="UniPathway" id="UPA00077">
    <property type="reaction ID" value="UER00158"/>
</dbReference>
<dbReference type="Pfam" id="PF00186">
    <property type="entry name" value="DHFR_1"/>
    <property type="match status" value="1"/>
</dbReference>
<dbReference type="PIRSF" id="PIRSF000194">
    <property type="entry name" value="DHFR"/>
    <property type="match status" value="1"/>
</dbReference>
<comment type="similarity">
    <text evidence="2 8 9">Belongs to the dihydrofolate reductase family.</text>
</comment>
<dbReference type="GO" id="GO:0046452">
    <property type="term" value="P:dihydrofolate metabolic process"/>
    <property type="evidence" value="ECO:0007669"/>
    <property type="project" value="TreeGrafter"/>
</dbReference>
<comment type="caution">
    <text evidence="11">The sequence shown here is derived from an EMBL/GenBank/DDBJ whole genome shotgun (WGS) entry which is preliminary data.</text>
</comment>
<protein>
    <recommendedName>
        <fullName evidence="3 8">Dihydrofolate reductase</fullName>
        <ecNumber evidence="3 8">1.5.1.3</ecNumber>
    </recommendedName>
</protein>
<comment type="function">
    <text evidence="7 8">Key enzyme in folate metabolism. Catalyzes an essential reaction for de novo glycine and purine synthesis, and for DNA precursor synthesis.</text>
</comment>
<dbReference type="GO" id="GO:0046654">
    <property type="term" value="P:tetrahydrofolate biosynthetic process"/>
    <property type="evidence" value="ECO:0007669"/>
    <property type="project" value="UniProtKB-UniPathway"/>
</dbReference>
<sequence>MTEAEQKVTTRPKIVFVVAVAANGVIGREGDLPWRLSTDLKRFKALTIGKPVVMGRKTWASLGRPLPGRPNIVISRNPDFEAPGAEVAPSLEVALTIARERAAAVGADEICIIGGGEIYRQSIGMADVLHVTEVQAEVDGDTRFPSIDPSIFEKVLEEDLPRGEKDSHAMHFVTWRRRTSPPEGAGA</sequence>
<dbReference type="PRINTS" id="PR00070">
    <property type="entry name" value="DHFR"/>
</dbReference>
<evidence type="ECO:0000256" key="1">
    <source>
        <dbReference type="ARBA" id="ARBA00004903"/>
    </source>
</evidence>
<dbReference type="PANTHER" id="PTHR48069:SF3">
    <property type="entry name" value="DIHYDROFOLATE REDUCTASE"/>
    <property type="match status" value="1"/>
</dbReference>
<evidence type="ECO:0000256" key="9">
    <source>
        <dbReference type="RuleBase" id="RU004474"/>
    </source>
</evidence>
<evidence type="ECO:0000256" key="7">
    <source>
        <dbReference type="ARBA" id="ARBA00025067"/>
    </source>
</evidence>
<dbReference type="GO" id="GO:0016301">
    <property type="term" value="F:kinase activity"/>
    <property type="evidence" value="ECO:0007669"/>
    <property type="project" value="UniProtKB-KW"/>
</dbReference>
<dbReference type="GO" id="GO:0006730">
    <property type="term" value="P:one-carbon metabolic process"/>
    <property type="evidence" value="ECO:0007669"/>
    <property type="project" value="UniProtKB-KW"/>
</dbReference>
<name>A0A2J0Z3L0_RHIML</name>
<comment type="catalytic activity">
    <reaction evidence="8">
        <text>(6S)-5,6,7,8-tetrahydrofolate + NADP(+) = 7,8-dihydrofolate + NADPH + H(+)</text>
        <dbReference type="Rhea" id="RHEA:15009"/>
        <dbReference type="ChEBI" id="CHEBI:15378"/>
        <dbReference type="ChEBI" id="CHEBI:57451"/>
        <dbReference type="ChEBI" id="CHEBI:57453"/>
        <dbReference type="ChEBI" id="CHEBI:57783"/>
        <dbReference type="ChEBI" id="CHEBI:58349"/>
        <dbReference type="EC" id="1.5.1.3"/>
    </reaction>
</comment>
<keyword evidence="11" id="KW-0808">Transferase</keyword>
<evidence type="ECO:0000256" key="4">
    <source>
        <dbReference type="ARBA" id="ARBA00022563"/>
    </source>
</evidence>
<dbReference type="AlphaFoldDB" id="A0A2J0Z3L0"/>
<dbReference type="Gene3D" id="3.40.430.10">
    <property type="entry name" value="Dihydrofolate Reductase, subunit A"/>
    <property type="match status" value="1"/>
</dbReference>
<dbReference type="GO" id="GO:0004146">
    <property type="term" value="F:dihydrofolate reductase activity"/>
    <property type="evidence" value="ECO:0007669"/>
    <property type="project" value="UniProtKB-EC"/>
</dbReference>